<gene>
    <name evidence="1" type="ORF">SAMN05446927_8183</name>
</gene>
<keyword evidence="2" id="KW-1185">Reference proteome</keyword>
<name>A0A7Z7IG40_9BURK</name>
<organism evidence="1 2">
    <name type="scientific">Caballeronia arationis</name>
    <dbReference type="NCBI Taxonomy" id="1777142"/>
    <lineage>
        <taxon>Bacteria</taxon>
        <taxon>Pseudomonadati</taxon>
        <taxon>Pseudomonadota</taxon>
        <taxon>Betaproteobacteria</taxon>
        <taxon>Burkholderiales</taxon>
        <taxon>Burkholderiaceae</taxon>
        <taxon>Caballeronia</taxon>
    </lineage>
</organism>
<dbReference type="AlphaFoldDB" id="A0A7Z7IG40"/>
<accession>A0A7Z7IG40</accession>
<evidence type="ECO:0000313" key="1">
    <source>
        <dbReference type="EMBL" id="SOE91277.1"/>
    </source>
</evidence>
<dbReference type="EMBL" id="OCSU01000004">
    <property type="protein sequence ID" value="SOE91277.1"/>
    <property type="molecule type" value="Genomic_DNA"/>
</dbReference>
<comment type="caution">
    <text evidence="1">The sequence shown here is derived from an EMBL/GenBank/DDBJ whole genome shotgun (WGS) entry which is preliminary data.</text>
</comment>
<evidence type="ECO:0000313" key="2">
    <source>
        <dbReference type="Proteomes" id="UP000219522"/>
    </source>
</evidence>
<sequence>MAKSGGIALATRSGRCGCARGSTRWPSVRPAVEGVFLHGRQIVGHEIRADLIALVGDGPQLTGLRFPLQAGGIADARSVDAARAGRRVDFEHVSATVLDFQTVLADIAVGPDAHIQFLTIGTRQKRLGPVMVDGVGRSASSTPRSPMLVSPDLYGILFVGGSPARADTGPSRLRQQPSARGYHIAARLS</sequence>
<reference evidence="1 2" key="1">
    <citation type="submission" date="2017-09" db="EMBL/GenBank/DDBJ databases">
        <authorList>
            <person name="Varghese N."/>
            <person name="Submissions S."/>
        </authorList>
    </citation>
    <scope>NUCLEOTIDE SEQUENCE [LARGE SCALE GENOMIC DNA]</scope>
    <source>
        <strain evidence="1 2">OK806</strain>
    </source>
</reference>
<proteinExistence type="predicted"/>
<protein>
    <submittedName>
        <fullName evidence="1">Uncharacterized protein</fullName>
    </submittedName>
</protein>
<dbReference type="Proteomes" id="UP000219522">
    <property type="component" value="Unassembled WGS sequence"/>
</dbReference>